<dbReference type="GO" id="GO:0016787">
    <property type="term" value="F:hydrolase activity"/>
    <property type="evidence" value="ECO:0007669"/>
    <property type="project" value="UniProtKB-KW"/>
</dbReference>
<evidence type="ECO:0000259" key="3">
    <source>
        <dbReference type="Pfam" id="PF04509"/>
    </source>
</evidence>
<protein>
    <recommendedName>
        <fullName evidence="3">CheC-like protein domain-containing protein</fullName>
    </recommendedName>
</protein>
<dbReference type="InterPro" id="IPR007597">
    <property type="entry name" value="CheC"/>
</dbReference>
<dbReference type="Gene3D" id="3.40.1550.10">
    <property type="entry name" value="CheC-like"/>
    <property type="match status" value="1"/>
</dbReference>
<dbReference type="PATRIC" id="fig|796940.3.peg.252"/>
<gene>
    <name evidence="4" type="ORF">HMPREF9628_00976</name>
</gene>
<dbReference type="InterPro" id="IPR050992">
    <property type="entry name" value="CheZ_family_phosphatases"/>
</dbReference>
<dbReference type="EMBL" id="AFZG01000012">
    <property type="protein sequence ID" value="EHL19979.1"/>
    <property type="molecule type" value="Genomic_DNA"/>
</dbReference>
<dbReference type="Pfam" id="PF04509">
    <property type="entry name" value="CheC"/>
    <property type="match status" value="2"/>
</dbReference>
<sequence>MNFTIDNINSMCLDLLKEIGNIGSGNAATSLSNMISKKVDMQVPNVEVIDTQKVVEMFSDQEEITVGVYINFTGDIQGTILTLLDKESAGKLIKALIGQEPKDFMYNDMEKSVVQELGNIMTSGYVNAISMFSSLFINISIPSVCIDMVSSILSVPAVEYGIDSDKLILIENKLDIEGENVNCYFFFMPDLDSFEKLFVQLGVL</sequence>
<dbReference type="SUPFAM" id="SSF103039">
    <property type="entry name" value="CheC-like"/>
    <property type="match status" value="1"/>
</dbReference>
<dbReference type="CDD" id="cd17909">
    <property type="entry name" value="CheC_ClassI"/>
    <property type="match status" value="1"/>
</dbReference>
<comment type="caution">
    <text evidence="4">The sequence shown here is derived from an EMBL/GenBank/DDBJ whole genome shotgun (WGS) entry which is preliminary data.</text>
</comment>
<dbReference type="STRING" id="796937.HMPREF9630_00431"/>
<evidence type="ECO:0000313" key="5">
    <source>
        <dbReference type="Proteomes" id="UP000003379"/>
    </source>
</evidence>
<evidence type="ECO:0000313" key="4">
    <source>
        <dbReference type="EMBL" id="EHL19979.1"/>
    </source>
</evidence>
<organism evidence="4 5">
    <name type="scientific">Peptoanaerobacter stomatis</name>
    <dbReference type="NCBI Taxonomy" id="796937"/>
    <lineage>
        <taxon>Bacteria</taxon>
        <taxon>Bacillati</taxon>
        <taxon>Bacillota</taxon>
        <taxon>Clostridia</taxon>
        <taxon>Peptostreptococcales</taxon>
        <taxon>Filifactoraceae</taxon>
        <taxon>Peptoanaerobacter</taxon>
    </lineage>
</organism>
<dbReference type="RefSeq" id="WP_009529053.1">
    <property type="nucleotide sequence ID" value="NZ_JH414602.1"/>
</dbReference>
<dbReference type="HOGENOM" id="CLU_087860_2_0_9"/>
<evidence type="ECO:0000256" key="1">
    <source>
        <dbReference type="ARBA" id="ARBA00022500"/>
    </source>
</evidence>
<dbReference type="GO" id="GO:0006935">
    <property type="term" value="P:chemotaxis"/>
    <property type="evidence" value="ECO:0007669"/>
    <property type="project" value="UniProtKB-KW"/>
</dbReference>
<dbReference type="PANTHER" id="PTHR43693">
    <property type="entry name" value="PROTEIN PHOSPHATASE CHEZ"/>
    <property type="match status" value="1"/>
</dbReference>
<proteinExistence type="predicted"/>
<feature type="domain" description="CheC-like protein" evidence="3">
    <location>
        <begin position="109"/>
        <end position="144"/>
    </location>
</feature>
<keyword evidence="1" id="KW-0145">Chemotaxis</keyword>
<reference evidence="4 5" key="1">
    <citation type="submission" date="2011-08" db="EMBL/GenBank/DDBJ databases">
        <title>The Genome Sequence of Eubacteriaceae bacterium CM5.</title>
        <authorList>
            <consortium name="The Broad Institute Genome Sequencing Platform"/>
            <person name="Earl A."/>
            <person name="Ward D."/>
            <person name="Feldgarden M."/>
            <person name="Gevers D."/>
            <person name="Sizova M."/>
            <person name="Hazen A."/>
            <person name="Epstein S."/>
            <person name="Young S.K."/>
            <person name="Zeng Q."/>
            <person name="Gargeya S."/>
            <person name="Fitzgerald M."/>
            <person name="Haas B."/>
            <person name="Abouelleil A."/>
            <person name="Alvarado L."/>
            <person name="Arachchi H.M."/>
            <person name="Berlin A."/>
            <person name="Brown A."/>
            <person name="Chapman S.B."/>
            <person name="Chen Z."/>
            <person name="Dunbar C."/>
            <person name="Freedman E."/>
            <person name="Gearin G."/>
            <person name="Gellesch M."/>
            <person name="Goldberg J."/>
            <person name="Griggs A."/>
            <person name="Gujja S."/>
            <person name="Heiman D."/>
            <person name="Howarth C."/>
            <person name="Larson L."/>
            <person name="Lui A."/>
            <person name="MacDonald P.J.P."/>
            <person name="Montmayeur A."/>
            <person name="Murphy C."/>
            <person name="Neiman D."/>
            <person name="Pearson M."/>
            <person name="Priest M."/>
            <person name="Roberts A."/>
            <person name="Saif S."/>
            <person name="Shea T."/>
            <person name="Shenoy N."/>
            <person name="Sisk P."/>
            <person name="Stolte C."/>
            <person name="Sykes S."/>
            <person name="Wortman J."/>
            <person name="Nusbaum C."/>
            <person name="Birren B."/>
        </authorList>
    </citation>
    <scope>NUCLEOTIDE SEQUENCE [LARGE SCALE GENOMIC DNA]</scope>
    <source>
        <strain evidence="4 5">CM5</strain>
    </source>
</reference>
<dbReference type="InterPro" id="IPR028976">
    <property type="entry name" value="CheC-like_sf"/>
</dbReference>
<accession>G9XAF9</accession>
<dbReference type="Proteomes" id="UP000003379">
    <property type="component" value="Unassembled WGS sequence"/>
</dbReference>
<keyword evidence="2" id="KW-0378">Hydrolase</keyword>
<name>G9XAF9_9FIRM</name>
<dbReference type="AlphaFoldDB" id="G9XAF9"/>
<evidence type="ECO:0000256" key="2">
    <source>
        <dbReference type="ARBA" id="ARBA00022801"/>
    </source>
</evidence>
<dbReference type="PANTHER" id="PTHR43693:SF1">
    <property type="entry name" value="PROTEIN PHOSPHATASE CHEZ"/>
    <property type="match status" value="1"/>
</dbReference>
<feature type="domain" description="CheC-like protein" evidence="3">
    <location>
        <begin position="12"/>
        <end position="47"/>
    </location>
</feature>